<reference evidence="8 9" key="1">
    <citation type="journal article" date="2019" name="Sci. Rep.">
        <title>Comparative genomics of chytrid fungi reveal insights into the obligate biotrophic and pathogenic lifestyle of Synchytrium endobioticum.</title>
        <authorList>
            <person name="van de Vossenberg B.T.L.H."/>
            <person name="Warris S."/>
            <person name="Nguyen H.D.T."/>
            <person name="van Gent-Pelzer M.P.E."/>
            <person name="Joly D.L."/>
            <person name="van de Geest H.C."/>
            <person name="Bonants P.J.M."/>
            <person name="Smith D.S."/>
            <person name="Levesque C.A."/>
            <person name="van der Lee T.A.J."/>
        </authorList>
    </citation>
    <scope>NUCLEOTIDE SEQUENCE [LARGE SCALE GENOMIC DNA]</scope>
    <source>
        <strain evidence="8 9">CBS 675.73</strain>
    </source>
</reference>
<feature type="compositionally biased region" description="Polar residues" evidence="4">
    <location>
        <begin position="374"/>
        <end position="396"/>
    </location>
</feature>
<dbReference type="EMBL" id="QEAP01000013">
    <property type="protein sequence ID" value="TPX77822.1"/>
    <property type="molecule type" value="Genomic_DNA"/>
</dbReference>
<feature type="region of interest" description="Disordered" evidence="4">
    <location>
        <begin position="357"/>
        <end position="409"/>
    </location>
</feature>
<dbReference type="FunFam" id="3.80.10.10:FF:000041">
    <property type="entry name" value="LRR receptor-like serine/threonine-protein kinase ERECTA"/>
    <property type="match status" value="1"/>
</dbReference>
<keyword evidence="9" id="KW-1185">Reference proteome</keyword>
<evidence type="ECO:0000256" key="4">
    <source>
        <dbReference type="SAM" id="MobiDB-lite"/>
    </source>
</evidence>
<sequence length="696" mass="74188">MKTSFCVCAAAAVVLTASSHAAAGLHLPNRALDRRQTTNGAASPDCPVLNRLFGFQFTNAGDNADCCTSVPDHFQCNEATPRRISNISMDHRMTNVRLFPDFMQFTELQYLSLYNGSLPGPIPTELGQFKKLEYLNLGMNQFSGGVPSEFAQLTNLKELIITDNTFMTGTIPSELGNLQNLEKLQLSRNSLTGTVPESLLSLSKLRDLELQNNLLSGPLPPLLRLNGKLDVSANCFDGQTPWNFRCPKVGAVSATTGVVSGTGGAGNSNSENAPPANNMAGMIGAVVGGLAALIVLVVAFVFFRKSRSKGAIQKDEAPRNAAVRYDSDLVKIKVNDNDQPASFTSLPQQVYDSKHVPSAYLNSNSGSSSSSSSQLPETISGDLNMSSSSTPKNLNSEDPPEQQLPLPADSNNHEQIEFFAPAPGASPNYYAITESGMSSLTDPRRAVTSYRLLPEKNRAFASATESDLASSRPTYAADEKVSYSGGAQLMAEPMDENEGGDLEPSFLDTLSPGGFSAAGRGRGGALDEKAMLRGAAAVPEKSSALFNGLLQRDGLNEGQVPGDQATDAAPLPGKESMLFQALHNPEETNARSQQTGGELNARVIASWSIEQVAEWAAKIERGGVGVKFAELVKQHQVTGQVLLQLTREDLRTDFGLNITDRLVVDDCIRQLKASAGVGVVPQERDAGALPPSYSAI</sequence>
<evidence type="ECO:0000259" key="7">
    <source>
        <dbReference type="PROSITE" id="PS50105"/>
    </source>
</evidence>
<dbReference type="InterPro" id="IPR055414">
    <property type="entry name" value="LRR_R13L4/SHOC2-like"/>
</dbReference>
<dbReference type="AlphaFoldDB" id="A0A507FNH9"/>
<name>A0A507FNH9_9FUNG</name>
<feature type="transmembrane region" description="Helical" evidence="5">
    <location>
        <begin position="279"/>
        <end position="303"/>
    </location>
</feature>
<dbReference type="PROSITE" id="PS50105">
    <property type="entry name" value="SAM_DOMAIN"/>
    <property type="match status" value="1"/>
</dbReference>
<dbReference type="InterPro" id="IPR013761">
    <property type="entry name" value="SAM/pointed_sf"/>
</dbReference>
<feature type="compositionally biased region" description="Low complexity" evidence="4">
    <location>
        <begin position="362"/>
        <end position="373"/>
    </location>
</feature>
<feature type="chain" id="PRO_5021228993" description="SAM domain-containing protein" evidence="6">
    <location>
        <begin position="25"/>
        <end position="696"/>
    </location>
</feature>
<comment type="caution">
    <text evidence="8">The sequence shown here is derived from an EMBL/GenBank/DDBJ whole genome shotgun (WGS) entry which is preliminary data.</text>
</comment>
<comment type="subcellular location">
    <subcellularLocation>
        <location evidence="1">Cell envelope</location>
    </subcellularLocation>
</comment>
<dbReference type="PANTHER" id="PTHR48059:SF30">
    <property type="entry name" value="OS06G0587000 PROTEIN"/>
    <property type="match status" value="1"/>
</dbReference>
<evidence type="ECO:0000256" key="2">
    <source>
        <dbReference type="ARBA" id="ARBA00022614"/>
    </source>
</evidence>
<dbReference type="InterPro" id="IPR032675">
    <property type="entry name" value="LRR_dom_sf"/>
</dbReference>
<keyword evidence="6" id="KW-0732">Signal</keyword>
<keyword evidence="5" id="KW-0472">Membrane</keyword>
<keyword evidence="3" id="KW-0677">Repeat</keyword>
<keyword evidence="5" id="KW-1133">Transmembrane helix</keyword>
<evidence type="ECO:0000256" key="6">
    <source>
        <dbReference type="SAM" id="SignalP"/>
    </source>
</evidence>
<dbReference type="SUPFAM" id="SSF47769">
    <property type="entry name" value="SAM/Pointed domain"/>
    <property type="match status" value="1"/>
</dbReference>
<evidence type="ECO:0000256" key="5">
    <source>
        <dbReference type="SAM" id="Phobius"/>
    </source>
</evidence>
<dbReference type="InterPro" id="IPR051848">
    <property type="entry name" value="PGIP"/>
</dbReference>
<dbReference type="Gene3D" id="3.80.10.10">
    <property type="entry name" value="Ribonuclease Inhibitor"/>
    <property type="match status" value="1"/>
</dbReference>
<dbReference type="Pfam" id="PF23598">
    <property type="entry name" value="LRR_14"/>
    <property type="match status" value="1"/>
</dbReference>
<evidence type="ECO:0000313" key="8">
    <source>
        <dbReference type="EMBL" id="TPX77822.1"/>
    </source>
</evidence>
<evidence type="ECO:0000256" key="1">
    <source>
        <dbReference type="ARBA" id="ARBA00004196"/>
    </source>
</evidence>
<feature type="domain" description="SAM" evidence="7">
    <location>
        <begin position="607"/>
        <end position="657"/>
    </location>
</feature>
<evidence type="ECO:0000313" key="9">
    <source>
        <dbReference type="Proteomes" id="UP000320333"/>
    </source>
</evidence>
<gene>
    <name evidence="8" type="ORF">CcCBS67573_g00862</name>
</gene>
<dbReference type="PANTHER" id="PTHR48059">
    <property type="entry name" value="POLYGALACTURONASE INHIBITOR 1"/>
    <property type="match status" value="1"/>
</dbReference>
<feature type="signal peptide" evidence="6">
    <location>
        <begin position="1"/>
        <end position="24"/>
    </location>
</feature>
<proteinExistence type="predicted"/>
<dbReference type="InterPro" id="IPR001660">
    <property type="entry name" value="SAM"/>
</dbReference>
<dbReference type="SUPFAM" id="SSF52058">
    <property type="entry name" value="L domain-like"/>
    <property type="match status" value="1"/>
</dbReference>
<dbReference type="Gene3D" id="1.10.150.50">
    <property type="entry name" value="Transcription Factor, Ets-1"/>
    <property type="match status" value="1"/>
</dbReference>
<evidence type="ECO:0000256" key="3">
    <source>
        <dbReference type="ARBA" id="ARBA00022737"/>
    </source>
</evidence>
<accession>A0A507FNH9</accession>
<organism evidence="8 9">
    <name type="scientific">Chytriomyces confervae</name>
    <dbReference type="NCBI Taxonomy" id="246404"/>
    <lineage>
        <taxon>Eukaryota</taxon>
        <taxon>Fungi</taxon>
        <taxon>Fungi incertae sedis</taxon>
        <taxon>Chytridiomycota</taxon>
        <taxon>Chytridiomycota incertae sedis</taxon>
        <taxon>Chytridiomycetes</taxon>
        <taxon>Chytridiales</taxon>
        <taxon>Chytriomycetaceae</taxon>
        <taxon>Chytriomyces</taxon>
    </lineage>
</organism>
<keyword evidence="5" id="KW-0812">Transmembrane</keyword>
<protein>
    <recommendedName>
        <fullName evidence="7">SAM domain-containing protein</fullName>
    </recommendedName>
</protein>
<keyword evidence="2" id="KW-0433">Leucine-rich repeat</keyword>
<dbReference type="OrthoDB" id="676979at2759"/>
<dbReference type="Proteomes" id="UP000320333">
    <property type="component" value="Unassembled WGS sequence"/>
</dbReference>